<dbReference type="PRINTS" id="PR00069">
    <property type="entry name" value="ALDKETRDTASE"/>
</dbReference>
<gene>
    <name evidence="5" type="ORF">TRAPUB_13060</name>
</gene>
<dbReference type="InterPro" id="IPR023210">
    <property type="entry name" value="NADP_OxRdtase_dom"/>
</dbReference>
<dbReference type="Pfam" id="PF00248">
    <property type="entry name" value="Aldo_ket_red"/>
    <property type="match status" value="1"/>
</dbReference>
<sequence length="342" mass="38248">MSTSPTVTLKPTGAKLPQIGFGTWKHYGEKATEAIYAGAKAGYRLFDGAADYGNEKECGEGLRRAIADGIVTRDEVFVVSKLWNTFHRKEHVREAVLRSLSDWGVSYFDVYYVHFPISLAYVAPDVRYPPGWFFDGKSQVKHDPVPLRDTWEALEQLVDEGYIKHLGVSNMASALLMDLLSYARHRPSVLQIEIHPYNAQERAVQYAHSQGLAVTAYSSFGPLGFRELDSPKALRTPALFAHPTITSIALAHGRTPAQVVLRWATQRGLAVIPKSNTEQQRQENLQSASFDLTQQEMEIIGGLNIGLRFNDPADVSARDPRTCRSSNDHWLVQDFEGCHIFS</sequence>
<feature type="active site" description="Proton donor" evidence="1">
    <location>
        <position position="52"/>
    </location>
</feature>
<keyword evidence="6" id="KW-1185">Reference proteome</keyword>
<accession>A0A1M2VS84</accession>
<dbReference type="Proteomes" id="UP000184267">
    <property type="component" value="Unassembled WGS sequence"/>
</dbReference>
<dbReference type="OMA" id="DWGVSYF"/>
<evidence type="ECO:0000256" key="2">
    <source>
        <dbReference type="PIRSR" id="PIRSR000097-2"/>
    </source>
</evidence>
<dbReference type="GO" id="GO:0016491">
    <property type="term" value="F:oxidoreductase activity"/>
    <property type="evidence" value="ECO:0007669"/>
    <property type="project" value="InterPro"/>
</dbReference>
<evidence type="ECO:0000259" key="4">
    <source>
        <dbReference type="Pfam" id="PF00248"/>
    </source>
</evidence>
<reference evidence="5 6" key="1">
    <citation type="submission" date="2016-10" db="EMBL/GenBank/DDBJ databases">
        <title>Genome sequence of the basidiomycete white-rot fungus Trametes pubescens.</title>
        <authorList>
            <person name="Makela M.R."/>
            <person name="Granchi Z."/>
            <person name="Peng M."/>
            <person name="De Vries R.P."/>
            <person name="Grigoriev I."/>
            <person name="Riley R."/>
            <person name="Hilden K."/>
        </authorList>
    </citation>
    <scope>NUCLEOTIDE SEQUENCE [LARGE SCALE GENOMIC DNA]</scope>
    <source>
        <strain evidence="5 6">FBCC735</strain>
    </source>
</reference>
<feature type="site" description="Lowers pKa of active site Tyr" evidence="3">
    <location>
        <position position="81"/>
    </location>
</feature>
<feature type="domain" description="NADP-dependent oxidoreductase" evidence="4">
    <location>
        <begin position="19"/>
        <end position="303"/>
    </location>
</feature>
<dbReference type="Gene3D" id="3.20.20.100">
    <property type="entry name" value="NADP-dependent oxidoreductase domain"/>
    <property type="match status" value="1"/>
</dbReference>
<evidence type="ECO:0000256" key="1">
    <source>
        <dbReference type="PIRSR" id="PIRSR000097-1"/>
    </source>
</evidence>
<comment type="caution">
    <text evidence="5">The sequence shown here is derived from an EMBL/GenBank/DDBJ whole genome shotgun (WGS) entry which is preliminary data.</text>
</comment>
<dbReference type="InterPro" id="IPR018170">
    <property type="entry name" value="Aldo/ket_reductase_CS"/>
</dbReference>
<evidence type="ECO:0000256" key="3">
    <source>
        <dbReference type="PIRSR" id="PIRSR000097-3"/>
    </source>
</evidence>
<feature type="binding site" evidence="2">
    <location>
        <position position="114"/>
    </location>
    <ligand>
        <name>substrate</name>
    </ligand>
</feature>
<dbReference type="STRING" id="154538.A0A1M2VS84"/>
<dbReference type="InterPro" id="IPR036812">
    <property type="entry name" value="NAD(P)_OxRdtase_dom_sf"/>
</dbReference>
<dbReference type="AlphaFoldDB" id="A0A1M2VS84"/>
<dbReference type="InterPro" id="IPR020471">
    <property type="entry name" value="AKR"/>
</dbReference>
<evidence type="ECO:0000313" key="5">
    <source>
        <dbReference type="EMBL" id="OJT10461.1"/>
    </source>
</evidence>
<evidence type="ECO:0000313" key="6">
    <source>
        <dbReference type="Proteomes" id="UP000184267"/>
    </source>
</evidence>
<dbReference type="PIRSF" id="PIRSF000097">
    <property type="entry name" value="AKR"/>
    <property type="match status" value="1"/>
</dbReference>
<dbReference type="EMBL" id="MNAD01000776">
    <property type="protein sequence ID" value="OJT10461.1"/>
    <property type="molecule type" value="Genomic_DNA"/>
</dbReference>
<organism evidence="5 6">
    <name type="scientific">Trametes pubescens</name>
    <name type="common">White-rot fungus</name>
    <dbReference type="NCBI Taxonomy" id="154538"/>
    <lineage>
        <taxon>Eukaryota</taxon>
        <taxon>Fungi</taxon>
        <taxon>Dikarya</taxon>
        <taxon>Basidiomycota</taxon>
        <taxon>Agaricomycotina</taxon>
        <taxon>Agaricomycetes</taxon>
        <taxon>Polyporales</taxon>
        <taxon>Polyporaceae</taxon>
        <taxon>Trametes</taxon>
    </lineage>
</organism>
<name>A0A1M2VS84_TRAPU</name>
<dbReference type="PROSITE" id="PS00798">
    <property type="entry name" value="ALDOKETO_REDUCTASE_1"/>
    <property type="match status" value="1"/>
</dbReference>
<dbReference type="OrthoDB" id="416253at2759"/>
<protein>
    <recommendedName>
        <fullName evidence="4">NADP-dependent oxidoreductase domain-containing protein</fullName>
    </recommendedName>
</protein>
<proteinExistence type="predicted"/>
<dbReference type="PANTHER" id="PTHR11732">
    <property type="entry name" value="ALDO/KETO REDUCTASE"/>
    <property type="match status" value="1"/>
</dbReference>
<dbReference type="SUPFAM" id="SSF51430">
    <property type="entry name" value="NAD(P)-linked oxidoreductase"/>
    <property type="match status" value="1"/>
</dbReference>